<dbReference type="AlphaFoldDB" id="A0AAW1NTQ6"/>
<sequence>MTKYFCGFRASVCNHHTNFVGRVTRLSNLADRLSLVGPASFRYRADLSRCSSAGSLLKLGAHLQGASRKRLAQPTL</sequence>
<proteinExistence type="predicted"/>
<dbReference type="EMBL" id="JALJOQ010000142">
    <property type="protein sequence ID" value="KAK9794061.1"/>
    <property type="molecule type" value="Genomic_DNA"/>
</dbReference>
<keyword evidence="2" id="KW-1185">Reference proteome</keyword>
<name>A0AAW1NTQ6_9CHLO</name>
<evidence type="ECO:0000313" key="1">
    <source>
        <dbReference type="EMBL" id="KAK9794061.1"/>
    </source>
</evidence>
<organism evidence="1 2">
    <name type="scientific">Symbiochloris irregularis</name>
    <dbReference type="NCBI Taxonomy" id="706552"/>
    <lineage>
        <taxon>Eukaryota</taxon>
        <taxon>Viridiplantae</taxon>
        <taxon>Chlorophyta</taxon>
        <taxon>core chlorophytes</taxon>
        <taxon>Trebouxiophyceae</taxon>
        <taxon>Trebouxiales</taxon>
        <taxon>Trebouxiaceae</taxon>
        <taxon>Symbiochloris</taxon>
    </lineage>
</organism>
<evidence type="ECO:0000313" key="2">
    <source>
        <dbReference type="Proteomes" id="UP001465755"/>
    </source>
</evidence>
<gene>
    <name evidence="1" type="ORF">WJX73_002223</name>
</gene>
<accession>A0AAW1NTQ6</accession>
<reference evidence="1 2" key="1">
    <citation type="journal article" date="2024" name="Nat. Commun.">
        <title>Phylogenomics reveals the evolutionary origins of lichenization in chlorophyte algae.</title>
        <authorList>
            <person name="Puginier C."/>
            <person name="Libourel C."/>
            <person name="Otte J."/>
            <person name="Skaloud P."/>
            <person name="Haon M."/>
            <person name="Grisel S."/>
            <person name="Petersen M."/>
            <person name="Berrin J.G."/>
            <person name="Delaux P.M."/>
            <person name="Dal Grande F."/>
            <person name="Keller J."/>
        </authorList>
    </citation>
    <scope>NUCLEOTIDE SEQUENCE [LARGE SCALE GENOMIC DNA]</scope>
    <source>
        <strain evidence="1 2">SAG 2036</strain>
    </source>
</reference>
<comment type="caution">
    <text evidence="1">The sequence shown here is derived from an EMBL/GenBank/DDBJ whole genome shotgun (WGS) entry which is preliminary data.</text>
</comment>
<dbReference type="Proteomes" id="UP001465755">
    <property type="component" value="Unassembled WGS sequence"/>
</dbReference>
<protein>
    <submittedName>
        <fullName evidence="1">Uncharacterized protein</fullName>
    </submittedName>
</protein>